<comment type="caution">
    <text evidence="1">The sequence shown here is derived from an EMBL/GenBank/DDBJ whole genome shotgun (WGS) entry which is preliminary data.</text>
</comment>
<evidence type="ECO:0000313" key="1">
    <source>
        <dbReference type="EMBL" id="ODR42171.1"/>
    </source>
</evidence>
<reference evidence="1 2" key="1">
    <citation type="submission" date="2016-08" db="EMBL/GenBank/DDBJ databases">
        <authorList>
            <person name="Seilhamer J.J."/>
        </authorList>
    </citation>
    <scope>NUCLEOTIDE SEQUENCE [LARGE SCALE GENOMIC DNA]</scope>
    <source>
        <strain evidence="1 2">NML150140-1</strain>
    </source>
</reference>
<accession>A0A1E3U954</accession>
<name>A0A1E3U954_9FIRM</name>
<protein>
    <submittedName>
        <fullName evidence="1">Uncharacterized protein</fullName>
    </submittedName>
</protein>
<dbReference type="AlphaFoldDB" id="A0A1E3U954"/>
<dbReference type="Proteomes" id="UP000094271">
    <property type="component" value="Unassembled WGS sequence"/>
</dbReference>
<proteinExistence type="predicted"/>
<gene>
    <name evidence="1" type="ORF">BEI59_32040</name>
</gene>
<evidence type="ECO:0000313" key="2">
    <source>
        <dbReference type="Proteomes" id="UP000094271"/>
    </source>
</evidence>
<sequence>MGNDLKIQTKSATFPMPGVNGEITVDFSVVFDGISGYKLAYAGIQQLNAFNTNGTIQYIEFTNQRISGNTVTWSVHTKRGTGSDIKTCVIQGIFVSI</sequence>
<organism evidence="1 2">
    <name type="scientific">Eisenbergiella tayi</name>
    <dbReference type="NCBI Taxonomy" id="1432052"/>
    <lineage>
        <taxon>Bacteria</taxon>
        <taxon>Bacillati</taxon>
        <taxon>Bacillota</taxon>
        <taxon>Clostridia</taxon>
        <taxon>Lachnospirales</taxon>
        <taxon>Lachnospiraceae</taxon>
        <taxon>Eisenbergiella</taxon>
    </lineage>
</organism>
<dbReference type="EMBL" id="MEHA01000039">
    <property type="protein sequence ID" value="ODR42171.1"/>
    <property type="molecule type" value="Genomic_DNA"/>
</dbReference>